<sequence length="149" mass="16736">MPASEETLTTQPPLPDALRRGVRELAQMQSRFEVGAHQKLVVLRGYRHDWPKKACPGVVNLRKDQTSFGLCSSISQAIAKPTEWPAMELTRISSFPSKMELTSFISFSPSPFRQAPLHSGCRCGSLLQMQVLHYGAPETYLVVYLSWDK</sequence>
<reference evidence="1 2" key="1">
    <citation type="journal article" date="2014" name="Agronomy (Basel)">
        <title>A Draft Genome Sequence for Ensete ventricosum, the Drought-Tolerant Tree Against Hunger.</title>
        <authorList>
            <person name="Harrison J."/>
            <person name="Moore K.A."/>
            <person name="Paszkiewicz K."/>
            <person name="Jones T."/>
            <person name="Grant M."/>
            <person name="Ambacheew D."/>
            <person name="Muzemil S."/>
            <person name="Studholme D.J."/>
        </authorList>
    </citation>
    <scope>NUCLEOTIDE SEQUENCE [LARGE SCALE GENOMIC DNA]</scope>
</reference>
<comment type="caution">
    <text evidence="1">The sequence shown here is derived from an EMBL/GenBank/DDBJ whole genome shotgun (WGS) entry which is preliminary data.</text>
</comment>
<organism evidence="1 2">
    <name type="scientific">Ensete ventricosum</name>
    <name type="common">Abyssinian banana</name>
    <name type="synonym">Musa ensete</name>
    <dbReference type="NCBI Taxonomy" id="4639"/>
    <lineage>
        <taxon>Eukaryota</taxon>
        <taxon>Viridiplantae</taxon>
        <taxon>Streptophyta</taxon>
        <taxon>Embryophyta</taxon>
        <taxon>Tracheophyta</taxon>
        <taxon>Spermatophyta</taxon>
        <taxon>Magnoliopsida</taxon>
        <taxon>Liliopsida</taxon>
        <taxon>Zingiberales</taxon>
        <taxon>Musaceae</taxon>
        <taxon>Ensete</taxon>
    </lineage>
</organism>
<name>A0A426ZY97_ENSVE</name>
<gene>
    <name evidence="1" type="ORF">B296_00023870</name>
</gene>
<evidence type="ECO:0000313" key="1">
    <source>
        <dbReference type="EMBL" id="RRT68966.1"/>
    </source>
</evidence>
<dbReference type="Proteomes" id="UP000287651">
    <property type="component" value="Unassembled WGS sequence"/>
</dbReference>
<proteinExistence type="predicted"/>
<dbReference type="EMBL" id="AMZH03004518">
    <property type="protein sequence ID" value="RRT68966.1"/>
    <property type="molecule type" value="Genomic_DNA"/>
</dbReference>
<accession>A0A426ZY97</accession>
<protein>
    <submittedName>
        <fullName evidence="1">Uncharacterized protein</fullName>
    </submittedName>
</protein>
<evidence type="ECO:0000313" key="2">
    <source>
        <dbReference type="Proteomes" id="UP000287651"/>
    </source>
</evidence>
<dbReference type="AlphaFoldDB" id="A0A426ZY97"/>